<organism evidence="4 5">
    <name type="scientific">Sphingobacterium humi</name>
    <dbReference type="NCBI Taxonomy" id="1796905"/>
    <lineage>
        <taxon>Bacteria</taxon>
        <taxon>Pseudomonadati</taxon>
        <taxon>Bacteroidota</taxon>
        <taxon>Sphingobacteriia</taxon>
        <taxon>Sphingobacteriales</taxon>
        <taxon>Sphingobacteriaceae</taxon>
        <taxon>Sphingobacterium</taxon>
    </lineage>
</organism>
<dbReference type="OrthoDB" id="1099963at2"/>
<accession>A0A6N8KZ11</accession>
<keyword evidence="1" id="KW-1133">Transmembrane helix</keyword>
<evidence type="ECO:0000313" key="5">
    <source>
        <dbReference type="Proteomes" id="UP000435036"/>
    </source>
</evidence>
<proteinExistence type="predicted"/>
<gene>
    <name evidence="4" type="ORF">GQF63_11700</name>
</gene>
<dbReference type="Pfam" id="PF04773">
    <property type="entry name" value="FecR"/>
    <property type="match status" value="1"/>
</dbReference>
<dbReference type="RefSeq" id="WP_160369416.1">
    <property type="nucleotide sequence ID" value="NZ_WSQA01000008.1"/>
</dbReference>
<dbReference type="PIRSF" id="PIRSF018266">
    <property type="entry name" value="FecR"/>
    <property type="match status" value="1"/>
</dbReference>
<dbReference type="InterPro" id="IPR032508">
    <property type="entry name" value="FecR_C"/>
</dbReference>
<feature type="domain" description="Protein FecR C-terminal" evidence="3">
    <location>
        <begin position="309"/>
        <end position="375"/>
    </location>
</feature>
<dbReference type="InterPro" id="IPR006860">
    <property type="entry name" value="FecR"/>
</dbReference>
<dbReference type="PANTHER" id="PTHR30273:SF2">
    <property type="entry name" value="PROTEIN FECR"/>
    <property type="match status" value="1"/>
</dbReference>
<name>A0A6N8KZ11_9SPHI</name>
<protein>
    <submittedName>
        <fullName evidence="4">DUF4974 domain-containing protein</fullName>
    </submittedName>
</protein>
<feature type="domain" description="FecR protein" evidence="2">
    <location>
        <begin position="167"/>
        <end position="263"/>
    </location>
</feature>
<keyword evidence="1" id="KW-0812">Transmembrane</keyword>
<dbReference type="Gene3D" id="3.55.50.30">
    <property type="match status" value="1"/>
</dbReference>
<comment type="caution">
    <text evidence="4">The sequence shown here is derived from an EMBL/GenBank/DDBJ whole genome shotgun (WGS) entry which is preliminary data.</text>
</comment>
<feature type="transmembrane region" description="Helical" evidence="1">
    <location>
        <begin position="66"/>
        <end position="88"/>
    </location>
</feature>
<evidence type="ECO:0000259" key="2">
    <source>
        <dbReference type="Pfam" id="PF04773"/>
    </source>
</evidence>
<dbReference type="GO" id="GO:0016989">
    <property type="term" value="F:sigma factor antagonist activity"/>
    <property type="evidence" value="ECO:0007669"/>
    <property type="project" value="TreeGrafter"/>
</dbReference>
<dbReference type="AlphaFoldDB" id="A0A6N8KZ11"/>
<dbReference type="Proteomes" id="UP000435036">
    <property type="component" value="Unassembled WGS sequence"/>
</dbReference>
<dbReference type="PANTHER" id="PTHR30273">
    <property type="entry name" value="PERIPLASMIC SIGNAL SENSOR AND SIGMA FACTOR ACTIVATOR FECR-RELATED"/>
    <property type="match status" value="1"/>
</dbReference>
<keyword evidence="5" id="KW-1185">Reference proteome</keyword>
<dbReference type="EMBL" id="WSQA01000008">
    <property type="protein sequence ID" value="MVZ62690.1"/>
    <property type="molecule type" value="Genomic_DNA"/>
</dbReference>
<evidence type="ECO:0000313" key="4">
    <source>
        <dbReference type="EMBL" id="MVZ62690.1"/>
    </source>
</evidence>
<dbReference type="Pfam" id="PF16344">
    <property type="entry name" value="FecR_C"/>
    <property type="match status" value="1"/>
</dbReference>
<dbReference type="InterPro" id="IPR012373">
    <property type="entry name" value="Ferrdict_sens_TM"/>
</dbReference>
<dbReference type="Gene3D" id="2.60.120.1440">
    <property type="match status" value="1"/>
</dbReference>
<keyword evidence="1" id="KW-0472">Membrane</keyword>
<sequence>MDNKKARALLEKYKQGTCSEDELAMLETWYNQMQPPAVEPQPEAALAQAQAEVWSRMQPDLQKRTWPWKSMAAAAAVLLLGFSGYWLAQQPMETAKPVYQAGKPGQYTAIMTSADGQRFKLTKRMQELAHLTKDSESGMDLYTMANLDYSLTLANRANFVLLNDINTVETPMGGNVQVLLADGTKVWLNAGSTLSYPINFDRYAKREVCLIGEAYFEVEKNPKKTFTVKSENQEVNVLGTKFNVHAYPNQEDRKVTLLEGSVEVVSYHPKEATESRVILKPSEELEIRKNKADKHLSDVQKTLAWKEGQFIFNDDSLRDIMAQIARWYAVDVDFKSLPESHYHGQISKQASLTEVLSMLEITGDIGFKVENNQIIAFKK</sequence>
<evidence type="ECO:0000259" key="3">
    <source>
        <dbReference type="Pfam" id="PF16344"/>
    </source>
</evidence>
<reference evidence="4 5" key="1">
    <citation type="submission" date="2019-12" db="EMBL/GenBank/DDBJ databases">
        <authorList>
            <person name="Dong K."/>
        </authorList>
    </citation>
    <scope>NUCLEOTIDE SEQUENCE [LARGE SCALE GENOMIC DNA]</scope>
    <source>
        <strain evidence="4 5">JCM 31225</strain>
    </source>
</reference>
<evidence type="ECO:0000256" key="1">
    <source>
        <dbReference type="SAM" id="Phobius"/>
    </source>
</evidence>